<dbReference type="Pfam" id="PF00834">
    <property type="entry name" value="Ribul_P_3_epim"/>
    <property type="match status" value="1"/>
</dbReference>
<accession>A0A2M6WCA7</accession>
<evidence type="ECO:0000256" key="1">
    <source>
        <dbReference type="ARBA" id="ARBA00022723"/>
    </source>
</evidence>
<dbReference type="InterPro" id="IPR011060">
    <property type="entry name" value="RibuloseP-bd_barrel"/>
</dbReference>
<dbReference type="EMBL" id="PFBO01000075">
    <property type="protein sequence ID" value="PIT90428.1"/>
    <property type="molecule type" value="Genomic_DNA"/>
</dbReference>
<dbReference type="GO" id="GO:0016857">
    <property type="term" value="F:racemase and epimerase activity, acting on carbohydrates and derivatives"/>
    <property type="evidence" value="ECO:0007669"/>
    <property type="project" value="InterPro"/>
</dbReference>
<organism evidence="3 4">
    <name type="scientific">Candidatus Komeilibacteria bacterium CG10_big_fil_rev_8_21_14_0_10_41_13</name>
    <dbReference type="NCBI Taxonomy" id="1974476"/>
    <lineage>
        <taxon>Bacteria</taxon>
        <taxon>Candidatus Komeiliibacteriota</taxon>
    </lineage>
</organism>
<evidence type="ECO:0008006" key="5">
    <source>
        <dbReference type="Google" id="ProtNLM"/>
    </source>
</evidence>
<dbReference type="PANTHER" id="PTHR11749">
    <property type="entry name" value="RIBULOSE-5-PHOSPHATE-3-EPIMERASE"/>
    <property type="match status" value="1"/>
</dbReference>
<dbReference type="Proteomes" id="UP000230543">
    <property type="component" value="Unassembled WGS sequence"/>
</dbReference>
<evidence type="ECO:0000313" key="4">
    <source>
        <dbReference type="Proteomes" id="UP000230543"/>
    </source>
</evidence>
<dbReference type="AlphaFoldDB" id="A0A2M6WCA7"/>
<protein>
    <recommendedName>
        <fullName evidence="5">Ribulose-phosphate 3-epimerase</fullName>
    </recommendedName>
</protein>
<keyword evidence="2" id="KW-0413">Isomerase</keyword>
<gene>
    <name evidence="3" type="ORF">COU22_02210</name>
</gene>
<keyword evidence="1" id="KW-0479">Metal-binding</keyword>
<dbReference type="InterPro" id="IPR000056">
    <property type="entry name" value="Ribul_P_3_epim-like"/>
</dbReference>
<name>A0A2M6WCA7_9BACT</name>
<dbReference type="InterPro" id="IPR013785">
    <property type="entry name" value="Aldolase_TIM"/>
</dbReference>
<reference evidence="4" key="1">
    <citation type="submission" date="2017-09" db="EMBL/GenBank/DDBJ databases">
        <title>Depth-based differentiation of microbial function through sediment-hosted aquifers and enrichment of novel symbionts in the deep terrestrial subsurface.</title>
        <authorList>
            <person name="Probst A.J."/>
            <person name="Ladd B."/>
            <person name="Jarett J.K."/>
            <person name="Geller-Mcgrath D.E."/>
            <person name="Sieber C.M.K."/>
            <person name="Emerson J.B."/>
            <person name="Anantharaman K."/>
            <person name="Thomas B.C."/>
            <person name="Malmstrom R."/>
            <person name="Stieglmeier M."/>
            <person name="Klingl A."/>
            <person name="Woyke T."/>
            <person name="Ryan C.M."/>
            <person name="Banfield J.F."/>
        </authorList>
    </citation>
    <scope>NUCLEOTIDE SEQUENCE [LARGE SCALE GENOMIC DNA]</scope>
</reference>
<proteinExistence type="predicted"/>
<dbReference type="GO" id="GO:0005975">
    <property type="term" value="P:carbohydrate metabolic process"/>
    <property type="evidence" value="ECO:0007669"/>
    <property type="project" value="InterPro"/>
</dbReference>
<evidence type="ECO:0000256" key="2">
    <source>
        <dbReference type="ARBA" id="ARBA00023235"/>
    </source>
</evidence>
<dbReference type="SUPFAM" id="SSF51366">
    <property type="entry name" value="Ribulose-phoshate binding barrel"/>
    <property type="match status" value="1"/>
</dbReference>
<evidence type="ECO:0000313" key="3">
    <source>
        <dbReference type="EMBL" id="PIT90428.1"/>
    </source>
</evidence>
<sequence>MRIIPAILEKNLKEVKNKLDLIKDLASLVQIDIMDGQFVAGKSVDLADLKALEIKTPLEIHLMVNNPEDYFETCQSLGVRRVFWHYSAVKDRETEVFNKAGFFSFQKGLAINPEVELDSLNGSLEKYDAALVMGVRPGSQGQAFLPETASRVKLLKSNFPKLTLGVDGGVSQLNIVDLKAAGAEDFMIGSALFKTTSLKEEFNILIKLIS</sequence>
<dbReference type="Gene3D" id="3.20.20.70">
    <property type="entry name" value="Aldolase class I"/>
    <property type="match status" value="1"/>
</dbReference>
<dbReference type="GO" id="GO:0046872">
    <property type="term" value="F:metal ion binding"/>
    <property type="evidence" value="ECO:0007669"/>
    <property type="project" value="UniProtKB-KW"/>
</dbReference>
<comment type="caution">
    <text evidence="3">The sequence shown here is derived from an EMBL/GenBank/DDBJ whole genome shotgun (WGS) entry which is preliminary data.</text>
</comment>